<keyword evidence="3" id="KW-1185">Reference proteome</keyword>
<keyword evidence="1" id="KW-0732">Signal</keyword>
<protein>
    <recommendedName>
        <fullName evidence="4">YbjN domain-containing protein</fullName>
    </recommendedName>
</protein>
<evidence type="ECO:0000313" key="2">
    <source>
        <dbReference type="EMBL" id="SUZ30998.1"/>
    </source>
</evidence>
<dbReference type="CDD" id="cd17511">
    <property type="entry name" value="YbjN_AmyR-like"/>
    <property type="match status" value="1"/>
</dbReference>
<sequence>MTAFAKILTLSTLALAPAASGAQTLLDASDPEAIAAIARGYGAVEVTSDAVGDPMLRGRMDGTQYLVLFYGCENGRNCTNIQFRAAWVNTGAVTQNTIQAWNNDNRFGKATLDAENDPVIQWDVNLFGGVSRANLDDTFDWWRVVLDGFTDHLE</sequence>
<dbReference type="Proteomes" id="UP000272908">
    <property type="component" value="Unassembled WGS sequence"/>
</dbReference>
<reference evidence="3" key="1">
    <citation type="submission" date="2018-08" db="EMBL/GenBank/DDBJ databases">
        <authorList>
            <person name="Rodrigo-Torres L."/>
            <person name="Arahal R. D."/>
            <person name="Lucena T."/>
        </authorList>
    </citation>
    <scope>NUCLEOTIDE SEQUENCE [LARGE SCALE GENOMIC DNA]</scope>
    <source>
        <strain evidence="3">CECT 7235</strain>
    </source>
</reference>
<dbReference type="RefSeq" id="WP_121093297.1">
    <property type="nucleotide sequence ID" value="NZ_UIHC01000005.1"/>
</dbReference>
<evidence type="ECO:0000313" key="3">
    <source>
        <dbReference type="Proteomes" id="UP000272908"/>
    </source>
</evidence>
<gene>
    <name evidence="2" type="ORF">ROE7235_00729</name>
</gene>
<name>A0A3B0MB82_9RHOB</name>
<dbReference type="OrthoDB" id="33037at2"/>
<dbReference type="Pfam" id="PF10722">
    <property type="entry name" value="YbjN"/>
    <property type="match status" value="1"/>
</dbReference>
<dbReference type="EMBL" id="UIHC01000005">
    <property type="protein sequence ID" value="SUZ30998.1"/>
    <property type="molecule type" value="Genomic_DNA"/>
</dbReference>
<organism evidence="2 3">
    <name type="scientific">Roseinatronobacter ekhonensis</name>
    <dbReference type="NCBI Taxonomy" id="254356"/>
    <lineage>
        <taxon>Bacteria</taxon>
        <taxon>Pseudomonadati</taxon>
        <taxon>Pseudomonadota</taxon>
        <taxon>Alphaproteobacteria</taxon>
        <taxon>Rhodobacterales</taxon>
        <taxon>Paracoccaceae</taxon>
        <taxon>Roseinatronobacter</taxon>
    </lineage>
</organism>
<dbReference type="InterPro" id="IPR019660">
    <property type="entry name" value="Put_sensory_transdc_reg_YbjN"/>
</dbReference>
<feature type="chain" id="PRO_5017271929" description="YbjN domain-containing protein" evidence="1">
    <location>
        <begin position="23"/>
        <end position="154"/>
    </location>
</feature>
<feature type="signal peptide" evidence="1">
    <location>
        <begin position="1"/>
        <end position="22"/>
    </location>
</feature>
<dbReference type="AlphaFoldDB" id="A0A3B0MB82"/>
<evidence type="ECO:0008006" key="4">
    <source>
        <dbReference type="Google" id="ProtNLM"/>
    </source>
</evidence>
<evidence type="ECO:0000256" key="1">
    <source>
        <dbReference type="SAM" id="SignalP"/>
    </source>
</evidence>
<accession>A0A3B0MB82</accession>
<proteinExistence type="predicted"/>